<dbReference type="Proteomes" id="UP001168528">
    <property type="component" value="Unassembled WGS sequence"/>
</dbReference>
<dbReference type="PANTHER" id="PTHR43375:SF1">
    <property type="entry name" value="OROTIDINE 5'-PHOSPHATE DECARBOXYLASE"/>
    <property type="match status" value="1"/>
</dbReference>
<dbReference type="InterPro" id="IPR001754">
    <property type="entry name" value="OMPdeCOase_dom"/>
</dbReference>
<evidence type="ECO:0000256" key="6">
    <source>
        <dbReference type="ARBA" id="ARBA00049157"/>
    </source>
</evidence>
<dbReference type="Pfam" id="PF00215">
    <property type="entry name" value="OMPdecase"/>
    <property type="match status" value="1"/>
</dbReference>
<proteinExistence type="inferred from homology"/>
<name>A0ABT8R4S0_9BACT</name>
<dbReference type="NCBIfam" id="TIGR02127">
    <property type="entry name" value="pyrF_sub2"/>
    <property type="match status" value="1"/>
</dbReference>
<dbReference type="InterPro" id="IPR013785">
    <property type="entry name" value="Aldolase_TIM"/>
</dbReference>
<evidence type="ECO:0000259" key="8">
    <source>
        <dbReference type="SMART" id="SM00934"/>
    </source>
</evidence>
<dbReference type="Gene3D" id="3.20.20.70">
    <property type="entry name" value="Aldolase class I"/>
    <property type="match status" value="1"/>
</dbReference>
<evidence type="ECO:0000256" key="4">
    <source>
        <dbReference type="ARBA" id="ARBA00022975"/>
    </source>
</evidence>
<reference evidence="9" key="1">
    <citation type="submission" date="2023-07" db="EMBL/GenBank/DDBJ databases">
        <title>The genome sequence of Rhodocytophaga aerolata KACC 12507.</title>
        <authorList>
            <person name="Zhang X."/>
        </authorList>
    </citation>
    <scope>NUCLEOTIDE SEQUENCE</scope>
    <source>
        <strain evidence="9">KACC 12507</strain>
    </source>
</reference>
<evidence type="ECO:0000256" key="7">
    <source>
        <dbReference type="NCBIfam" id="TIGR02127"/>
    </source>
</evidence>
<comment type="pathway">
    <text evidence="1">Pyrimidine metabolism; UMP biosynthesis via de novo pathway; UMP from orotate: step 2/2.</text>
</comment>
<comment type="catalytic activity">
    <reaction evidence="6">
        <text>orotidine 5'-phosphate + H(+) = UMP + CO2</text>
        <dbReference type="Rhea" id="RHEA:11596"/>
        <dbReference type="ChEBI" id="CHEBI:15378"/>
        <dbReference type="ChEBI" id="CHEBI:16526"/>
        <dbReference type="ChEBI" id="CHEBI:57538"/>
        <dbReference type="ChEBI" id="CHEBI:57865"/>
        <dbReference type="EC" id="4.1.1.23"/>
    </reaction>
</comment>
<accession>A0ABT8R4S0</accession>
<evidence type="ECO:0000256" key="3">
    <source>
        <dbReference type="ARBA" id="ARBA00022793"/>
    </source>
</evidence>
<keyword evidence="5 9" id="KW-0456">Lyase</keyword>
<comment type="caution">
    <text evidence="9">The sequence shown here is derived from an EMBL/GenBank/DDBJ whole genome shotgun (WGS) entry which is preliminary data.</text>
</comment>
<dbReference type="InterPro" id="IPR011060">
    <property type="entry name" value="RibuloseP-bd_barrel"/>
</dbReference>
<evidence type="ECO:0000256" key="2">
    <source>
        <dbReference type="ARBA" id="ARBA00008847"/>
    </source>
</evidence>
<dbReference type="SMART" id="SM00934">
    <property type="entry name" value="OMPdecase"/>
    <property type="match status" value="1"/>
</dbReference>
<gene>
    <name evidence="9" type="primary">pyrF</name>
    <name evidence="9" type="ORF">Q0590_12560</name>
</gene>
<dbReference type="GO" id="GO:0004590">
    <property type="term" value="F:orotidine-5'-phosphate decarboxylase activity"/>
    <property type="evidence" value="ECO:0007669"/>
    <property type="project" value="UniProtKB-EC"/>
</dbReference>
<organism evidence="9 10">
    <name type="scientific">Rhodocytophaga aerolata</name>
    <dbReference type="NCBI Taxonomy" id="455078"/>
    <lineage>
        <taxon>Bacteria</taxon>
        <taxon>Pseudomonadati</taxon>
        <taxon>Bacteroidota</taxon>
        <taxon>Cytophagia</taxon>
        <taxon>Cytophagales</taxon>
        <taxon>Rhodocytophagaceae</taxon>
        <taxon>Rhodocytophaga</taxon>
    </lineage>
</organism>
<evidence type="ECO:0000313" key="9">
    <source>
        <dbReference type="EMBL" id="MDO1447092.1"/>
    </source>
</evidence>
<keyword evidence="4" id="KW-0665">Pyrimidine biosynthesis</keyword>
<dbReference type="RefSeq" id="WP_302037896.1">
    <property type="nucleotide sequence ID" value="NZ_JAUKPO010000006.1"/>
</dbReference>
<keyword evidence="3" id="KW-0210">Decarboxylase</keyword>
<sequence>MTRKELFQQMTQKQSYLCVGLDTDIQKIPSHLRSADDPIFEFNKQIIDATADFCVAYKPNTAFYEATGAKGWESLQKTLEYIPKNFFKIADAKRGDIGNTSGLYARAFFEQMQADAVTVAPYMGEDSVKPFLAFENKWVILLALTSNPGSQDFQTKLLTSEKPLFEQVITTAATWADADKLMYVVGATQAEQFHKIRQLAPDHFLLVPGVGAQGGDLQLLSQHGMNKQCGLLVNASRAIIYASANKDFAAKAAREAQSIQQEMAIYLEKYL</sequence>
<dbReference type="InterPro" id="IPR011995">
    <property type="entry name" value="OMPdecase_type-2"/>
</dbReference>
<dbReference type="EC" id="4.1.1.23" evidence="7"/>
<feature type="domain" description="Orotidine 5'-phosphate decarboxylase" evidence="8">
    <location>
        <begin position="16"/>
        <end position="252"/>
    </location>
</feature>
<dbReference type="EMBL" id="JAUKPO010000006">
    <property type="protein sequence ID" value="MDO1447092.1"/>
    <property type="molecule type" value="Genomic_DNA"/>
</dbReference>
<evidence type="ECO:0000313" key="10">
    <source>
        <dbReference type="Proteomes" id="UP001168528"/>
    </source>
</evidence>
<dbReference type="SUPFAM" id="SSF51366">
    <property type="entry name" value="Ribulose-phoshate binding barrel"/>
    <property type="match status" value="1"/>
</dbReference>
<evidence type="ECO:0000256" key="5">
    <source>
        <dbReference type="ARBA" id="ARBA00023239"/>
    </source>
</evidence>
<evidence type="ECO:0000256" key="1">
    <source>
        <dbReference type="ARBA" id="ARBA00004861"/>
    </source>
</evidence>
<dbReference type="CDD" id="cd04725">
    <property type="entry name" value="OMP_decarboxylase_like"/>
    <property type="match status" value="1"/>
</dbReference>
<keyword evidence="10" id="KW-1185">Reference proteome</keyword>
<dbReference type="PANTHER" id="PTHR43375">
    <property type="entry name" value="OROTIDINE 5'-PHOSPHATE DECARBOXYLASE"/>
    <property type="match status" value="1"/>
</dbReference>
<protein>
    <recommendedName>
        <fullName evidence="7">Orotidine-5'-phosphate decarboxylase</fullName>
        <ecNumber evidence="7">4.1.1.23</ecNumber>
    </recommendedName>
</protein>
<comment type="similarity">
    <text evidence="2">Belongs to the OMP decarboxylase family. Type 2 subfamily.</text>
</comment>